<keyword evidence="2" id="KW-1185">Reference proteome</keyword>
<dbReference type="EMBL" id="FNZH01000012">
    <property type="protein sequence ID" value="SEJ77717.1"/>
    <property type="molecule type" value="Genomic_DNA"/>
</dbReference>
<dbReference type="PROSITE" id="PS51257">
    <property type="entry name" value="PROKAR_LIPOPROTEIN"/>
    <property type="match status" value="1"/>
</dbReference>
<reference evidence="2" key="1">
    <citation type="submission" date="2016-10" db="EMBL/GenBank/DDBJ databases">
        <authorList>
            <person name="Varghese N."/>
            <person name="Submissions S."/>
        </authorList>
    </citation>
    <scope>NUCLEOTIDE SEQUENCE [LARGE SCALE GENOMIC DNA]</scope>
    <source>
        <strain evidence="2">IBRC-M 10761</strain>
    </source>
</reference>
<protein>
    <submittedName>
        <fullName evidence="1">Uncharacterized protein</fullName>
    </submittedName>
</protein>
<dbReference type="Proteomes" id="UP000199403">
    <property type="component" value="Unassembled WGS sequence"/>
</dbReference>
<gene>
    <name evidence="1" type="ORF">SAMN05192553_11274</name>
</gene>
<proteinExistence type="predicted"/>
<organism evidence="1 2">
    <name type="scientific">Cyclobacterium xiamenense</name>
    <dbReference type="NCBI Taxonomy" id="1297121"/>
    <lineage>
        <taxon>Bacteria</taxon>
        <taxon>Pseudomonadati</taxon>
        <taxon>Bacteroidota</taxon>
        <taxon>Cytophagia</taxon>
        <taxon>Cytophagales</taxon>
        <taxon>Cyclobacteriaceae</taxon>
        <taxon>Cyclobacterium</taxon>
    </lineage>
</organism>
<name>A0A1H7BMZ6_9BACT</name>
<dbReference type="STRING" id="1416801.SAMN05192553_11274"/>
<sequence length="224" mass="25862">MTRLTAFCIYVVLTVLLFSCEDYPGKNENNLFEVSFQVDPEIYGLTDWAEPPQFALWLENRTTREIKTIFVTHRTAKDDWEGKASCPVALPFWVSKFKQEYTRERGPSFMHPVPDAYTGATPKSDFNQKFGISDGDWHCYLEVNVSGDYNDLYKRYFPEEWVHDYGNGQPSIVYRSKDIVSNEVTRPFVVIGQTRQVQATGPLLDTVRITSAHNLLKNLVLKKM</sequence>
<evidence type="ECO:0000313" key="1">
    <source>
        <dbReference type="EMBL" id="SEJ77717.1"/>
    </source>
</evidence>
<accession>A0A1H7BMZ6</accession>
<evidence type="ECO:0000313" key="2">
    <source>
        <dbReference type="Proteomes" id="UP000199403"/>
    </source>
</evidence>
<dbReference type="AlphaFoldDB" id="A0A1H7BMZ6"/>